<keyword evidence="1" id="KW-0812">Transmembrane</keyword>
<dbReference type="EMBL" id="CP001698">
    <property type="protein sequence ID" value="ADN01891.1"/>
    <property type="molecule type" value="Genomic_DNA"/>
</dbReference>
<dbReference type="HAMAP" id="MF_02088">
    <property type="entry name" value="Q_prec_transport"/>
    <property type="match status" value="1"/>
</dbReference>
<gene>
    <name evidence="2" type="ordered locus">STHERM_c09450</name>
</gene>
<protein>
    <recommendedName>
        <fullName evidence="1">Probable queuosine precursor transporter</fullName>
        <shortName evidence="1">Q precursor transporter</shortName>
    </recommendedName>
</protein>
<feature type="transmembrane region" description="Helical" evidence="1">
    <location>
        <begin position="85"/>
        <end position="108"/>
    </location>
</feature>
<dbReference type="Proteomes" id="UP000001296">
    <property type="component" value="Chromosome"/>
</dbReference>
<comment type="subcellular location">
    <subcellularLocation>
        <location evidence="1">Cell inner membrane</location>
        <topology evidence="1">Multi-pass membrane protein</topology>
    </subcellularLocation>
</comment>
<dbReference type="GO" id="GO:0022857">
    <property type="term" value="F:transmembrane transporter activity"/>
    <property type="evidence" value="ECO:0007669"/>
    <property type="project" value="UniProtKB-UniRule"/>
</dbReference>
<feature type="transmembrane region" description="Helical" evidence="1">
    <location>
        <begin position="29"/>
        <end position="46"/>
    </location>
</feature>
<organism evidence="2 3">
    <name type="scientific">Winmispira thermophila (strain ATCC 49972 / DSM 6192 / RI 19.B1)</name>
    <name type="common">Spirochaeta thermophila</name>
    <dbReference type="NCBI Taxonomy" id="665571"/>
    <lineage>
        <taxon>Bacteria</taxon>
        <taxon>Pseudomonadati</taxon>
        <taxon>Spirochaetota</taxon>
        <taxon>Spirochaetia</taxon>
        <taxon>Winmispirales</taxon>
        <taxon>Winmispiraceae</taxon>
        <taxon>Winmispira</taxon>
    </lineage>
</organism>
<name>E0RSA4_WINT6</name>
<dbReference type="eggNOG" id="COG1738">
    <property type="taxonomic scope" value="Bacteria"/>
</dbReference>
<dbReference type="Pfam" id="PF02592">
    <property type="entry name" value="Vut_1"/>
    <property type="match status" value="1"/>
</dbReference>
<comment type="function">
    <text evidence="1">Involved in the import of queuosine (Q) precursors, required for Q precursor salvage.</text>
</comment>
<dbReference type="PANTHER" id="PTHR34300">
    <property type="entry name" value="QUEUOSINE PRECURSOR TRANSPORTER-RELATED"/>
    <property type="match status" value="1"/>
</dbReference>
<keyword evidence="1" id="KW-0472">Membrane</keyword>
<dbReference type="AlphaFoldDB" id="E0RSA4"/>
<dbReference type="InterPro" id="IPR003744">
    <property type="entry name" value="YhhQ"/>
</dbReference>
<dbReference type="NCBIfam" id="TIGR00697">
    <property type="entry name" value="queuosine precursor transporter"/>
    <property type="match status" value="1"/>
</dbReference>
<dbReference type="PaxDb" id="665571-STHERM_c09450"/>
<dbReference type="RefSeq" id="WP_013313732.1">
    <property type="nucleotide sequence ID" value="NC_014484.1"/>
</dbReference>
<evidence type="ECO:0000313" key="2">
    <source>
        <dbReference type="EMBL" id="ADN01891.1"/>
    </source>
</evidence>
<feature type="transmembrane region" description="Helical" evidence="1">
    <location>
        <begin position="128"/>
        <end position="150"/>
    </location>
</feature>
<keyword evidence="1" id="KW-0813">Transport</keyword>
<dbReference type="PANTHER" id="PTHR34300:SF2">
    <property type="entry name" value="QUEUOSINE PRECURSOR TRANSPORTER-RELATED"/>
    <property type="match status" value="1"/>
</dbReference>
<keyword evidence="1" id="KW-0997">Cell inner membrane</keyword>
<dbReference type="GO" id="GO:0005886">
    <property type="term" value="C:plasma membrane"/>
    <property type="evidence" value="ECO:0007669"/>
    <property type="project" value="UniProtKB-SubCell"/>
</dbReference>
<feature type="transmembrane region" description="Helical" evidence="1">
    <location>
        <begin position="52"/>
        <end position="73"/>
    </location>
</feature>
<dbReference type="KEGG" id="sta:STHERM_c09450"/>
<reference evidence="2 3" key="2">
    <citation type="journal article" date="2010" name="J. Bacteriol.">
        <title>Genome sequence of the polysaccharide-degrading, thermophilic anaerobe Spirochaeta thermophila DSM 6192.</title>
        <authorList>
            <person name="Angelov A."/>
            <person name="Liebl S."/>
            <person name="Ballschmiter M."/>
            <person name="Bomeke M."/>
            <person name="Lehmann R."/>
            <person name="Liesegang H."/>
            <person name="Daniel R."/>
            <person name="Liebl W."/>
        </authorList>
    </citation>
    <scope>NUCLEOTIDE SEQUENCE [LARGE SCALE GENOMIC DNA]</scope>
    <source>
        <strain evidence="3">ATCC 49972 / DSM 6192 / RI 19.B1</strain>
    </source>
</reference>
<keyword evidence="1" id="KW-1003">Cell membrane</keyword>
<accession>E0RSA4</accession>
<keyword evidence="1" id="KW-1133">Transmembrane helix</keyword>
<dbReference type="HOGENOM" id="CLU_075503_2_1_12"/>
<evidence type="ECO:0000313" key="3">
    <source>
        <dbReference type="Proteomes" id="UP000001296"/>
    </source>
</evidence>
<comment type="similarity">
    <text evidence="1">Belongs to the vitamin uptake transporter (VUT/ECF) (TC 2.A.88) family. Q precursor transporter subfamily.</text>
</comment>
<reference key="1">
    <citation type="submission" date="2009-08" db="EMBL/GenBank/DDBJ databases">
        <title>The genome sequence of Spirochaeta thermophila DSM6192.</title>
        <authorList>
            <person name="Angelov A."/>
            <person name="Mientus M."/>
            <person name="Wittenberg S."/>
            <person name="Lehmann R."/>
            <person name="Liesegang H."/>
            <person name="Daniel R."/>
            <person name="Liebl W."/>
        </authorList>
    </citation>
    <scope>NUCLEOTIDE SEQUENCE</scope>
    <source>
        <strain>DSM 6192</strain>
    </source>
</reference>
<proteinExistence type="inferred from homology"/>
<feature type="transmembrane region" description="Helical" evidence="1">
    <location>
        <begin position="171"/>
        <end position="188"/>
    </location>
</feature>
<feature type="transmembrane region" description="Helical" evidence="1">
    <location>
        <begin position="200"/>
        <end position="219"/>
    </location>
</feature>
<feature type="transmembrane region" description="Helical" evidence="1">
    <location>
        <begin position="6"/>
        <end position="22"/>
    </location>
</feature>
<evidence type="ECO:0000256" key="1">
    <source>
        <dbReference type="HAMAP-Rule" id="MF_02088"/>
    </source>
</evidence>
<sequence length="228" mass="25986">MTNELLWFLMLTATFVSVILLYRTMGKVGLFLWIPVSVIIANIQVVKTITLFGLTATLGNIVYASTFLVTDILSEIYGTREARKAVVMGFVSLLAMIVLTQFALWFVPGPDDFSQEHLEAIFSLMPRIVLASLVAYLVSQFHDVWAFHFWKERFPSWLWFRNNASTMVSQLLDSAIFSFLAFTGVYPFGVVVEIAVTTYLFKWIVAALDTPFLYLATWLRRRDLVPGE</sequence>